<evidence type="ECO:0000256" key="10">
    <source>
        <dbReference type="SAM" id="MobiDB-lite"/>
    </source>
</evidence>
<feature type="region of interest" description="Disordered" evidence="10">
    <location>
        <begin position="301"/>
        <end position="337"/>
    </location>
</feature>
<evidence type="ECO:0000313" key="12">
    <source>
        <dbReference type="EMBL" id="OMJ77572.1"/>
    </source>
</evidence>
<dbReference type="PROSITE" id="PS00107">
    <property type="entry name" value="PROTEIN_KINASE_ATP"/>
    <property type="match status" value="1"/>
</dbReference>
<dbReference type="PROSITE" id="PS50011">
    <property type="entry name" value="PROTEIN_KINASE_DOM"/>
    <property type="match status" value="1"/>
</dbReference>
<dbReference type="Proteomes" id="UP000187209">
    <property type="component" value="Unassembled WGS sequence"/>
</dbReference>
<name>A0A1R2BLC7_9CILI</name>
<dbReference type="PANTHER" id="PTHR24055">
    <property type="entry name" value="MITOGEN-ACTIVATED PROTEIN KINASE"/>
    <property type="match status" value="1"/>
</dbReference>
<dbReference type="OrthoDB" id="2158884at2759"/>
<evidence type="ECO:0000256" key="5">
    <source>
        <dbReference type="ARBA" id="ARBA00022741"/>
    </source>
</evidence>
<gene>
    <name evidence="12" type="ORF">SteCoe_22820</name>
</gene>
<feature type="compositionally biased region" description="Polar residues" evidence="10">
    <location>
        <begin position="301"/>
        <end position="321"/>
    </location>
</feature>
<dbReference type="InterPro" id="IPR000719">
    <property type="entry name" value="Prot_kinase_dom"/>
</dbReference>
<dbReference type="Gene3D" id="1.10.510.10">
    <property type="entry name" value="Transferase(Phosphotransferase) domain 1"/>
    <property type="match status" value="1"/>
</dbReference>
<dbReference type="GO" id="GO:0004674">
    <property type="term" value="F:protein serine/threonine kinase activity"/>
    <property type="evidence" value="ECO:0007669"/>
    <property type="project" value="UniProtKB-KW"/>
</dbReference>
<evidence type="ECO:0000256" key="1">
    <source>
        <dbReference type="ARBA" id="ARBA00006485"/>
    </source>
</evidence>
<dbReference type="SUPFAM" id="SSF56112">
    <property type="entry name" value="Protein kinase-like (PK-like)"/>
    <property type="match status" value="1"/>
</dbReference>
<evidence type="ECO:0000256" key="8">
    <source>
        <dbReference type="PROSITE-ProRule" id="PRU10141"/>
    </source>
</evidence>
<keyword evidence="3" id="KW-0597">Phosphoprotein</keyword>
<dbReference type="Gene3D" id="3.30.200.20">
    <property type="entry name" value="Phosphorylase Kinase, domain 1"/>
    <property type="match status" value="1"/>
</dbReference>
<proteinExistence type="inferred from homology"/>
<organism evidence="12 13">
    <name type="scientific">Stentor coeruleus</name>
    <dbReference type="NCBI Taxonomy" id="5963"/>
    <lineage>
        <taxon>Eukaryota</taxon>
        <taxon>Sar</taxon>
        <taxon>Alveolata</taxon>
        <taxon>Ciliophora</taxon>
        <taxon>Postciliodesmatophora</taxon>
        <taxon>Heterotrichea</taxon>
        <taxon>Heterotrichida</taxon>
        <taxon>Stentoridae</taxon>
        <taxon>Stentor</taxon>
    </lineage>
</organism>
<accession>A0A1R2BLC7</accession>
<dbReference type="PROSITE" id="PS00108">
    <property type="entry name" value="PROTEIN_KINASE_ST"/>
    <property type="match status" value="1"/>
</dbReference>
<keyword evidence="5 8" id="KW-0547">Nucleotide-binding</keyword>
<evidence type="ECO:0000259" key="11">
    <source>
        <dbReference type="PROSITE" id="PS50011"/>
    </source>
</evidence>
<evidence type="ECO:0000256" key="6">
    <source>
        <dbReference type="ARBA" id="ARBA00022777"/>
    </source>
</evidence>
<reference evidence="12 13" key="1">
    <citation type="submission" date="2016-11" db="EMBL/GenBank/DDBJ databases">
        <title>The macronuclear genome of Stentor coeruleus: a giant cell with tiny introns.</title>
        <authorList>
            <person name="Slabodnick M."/>
            <person name="Ruby J.G."/>
            <person name="Reiff S.B."/>
            <person name="Swart E.C."/>
            <person name="Gosai S."/>
            <person name="Prabakaran S."/>
            <person name="Witkowska E."/>
            <person name="Larue G.E."/>
            <person name="Fisher S."/>
            <person name="Freeman R.M."/>
            <person name="Gunawardena J."/>
            <person name="Chu W."/>
            <person name="Stover N.A."/>
            <person name="Gregory B.D."/>
            <person name="Nowacki M."/>
            <person name="Derisi J."/>
            <person name="Roy S.W."/>
            <person name="Marshall W.F."/>
            <person name="Sood P."/>
        </authorList>
    </citation>
    <scope>NUCLEOTIDE SEQUENCE [LARGE SCALE GENOMIC DNA]</scope>
    <source>
        <strain evidence="12">WM001</strain>
    </source>
</reference>
<keyword evidence="7 8" id="KW-0067">ATP-binding</keyword>
<dbReference type="SMART" id="SM00220">
    <property type="entry name" value="S_TKc"/>
    <property type="match status" value="1"/>
</dbReference>
<dbReference type="EMBL" id="MPUH01000568">
    <property type="protein sequence ID" value="OMJ77572.1"/>
    <property type="molecule type" value="Genomic_DNA"/>
</dbReference>
<feature type="domain" description="Protein kinase" evidence="11">
    <location>
        <begin position="4"/>
        <end position="283"/>
    </location>
</feature>
<dbReference type="FunFam" id="1.10.510.10:FF:000104">
    <property type="entry name" value="serine/threonine-protein kinase MAK isoform X1"/>
    <property type="match status" value="1"/>
</dbReference>
<comment type="caution">
    <text evidence="12">The sequence shown here is derived from an EMBL/GenBank/DDBJ whole genome shotgun (WGS) entry which is preliminary data.</text>
</comment>
<evidence type="ECO:0000256" key="3">
    <source>
        <dbReference type="ARBA" id="ARBA00022553"/>
    </source>
</evidence>
<evidence type="ECO:0000256" key="7">
    <source>
        <dbReference type="ARBA" id="ARBA00022840"/>
    </source>
</evidence>
<dbReference type="GO" id="GO:0005524">
    <property type="term" value="F:ATP binding"/>
    <property type="evidence" value="ECO:0007669"/>
    <property type="project" value="UniProtKB-UniRule"/>
</dbReference>
<evidence type="ECO:0000256" key="4">
    <source>
        <dbReference type="ARBA" id="ARBA00022679"/>
    </source>
</evidence>
<dbReference type="InterPro" id="IPR008271">
    <property type="entry name" value="Ser/Thr_kinase_AS"/>
</dbReference>
<keyword evidence="2 9" id="KW-0723">Serine/threonine-protein kinase</keyword>
<feature type="binding site" evidence="8">
    <location>
        <position position="34"/>
    </location>
    <ligand>
        <name>ATP</name>
        <dbReference type="ChEBI" id="CHEBI:30616"/>
    </ligand>
</feature>
<keyword evidence="13" id="KW-1185">Reference proteome</keyword>
<evidence type="ECO:0000256" key="9">
    <source>
        <dbReference type="RuleBase" id="RU000304"/>
    </source>
</evidence>
<sequence>MERYKILKNVGDGTYGVVFKAINTANGEICAIKKMKTKFKSWDECLSLREIKSLRKLSHNNIIKLKEAFRVNDELHLVFEFLDENVYQLIKDRTDPLPETRIRSITCQVLQGLAYMHKHGFFHRDLKPENLMVSHEICKITDFGLAREIRSKPPFTDYVSTRWYRAPEILLRSTNYNSPVDIFALGCIMAELYMLRPLAPGSNENDQMLKLCSVLGTPSMNIWPEGYKLASQMGYRFPQCQPINFNSLLPSASYDAIQLILKMLSWDPQKRPTAVECLEHPFFASGVSAVEDSRFSSDAMQRTGSKWSHGSSRIGGNSSKGKWSFKQGAQERKESALPKLKEVTEFSAMKPPHVPRPDIQKSREGEFLPPVYNPIKPVANPLRIASREKSSYLNDRVSSGYEKHHLNKPSNLYFPKVNPINHFGLSSSTVPKKLPPINSLSSVGSNIMGKPQSLGRLQY</sequence>
<dbReference type="FunFam" id="3.30.200.20:FF:000545">
    <property type="entry name" value="CMGC family protein kinase"/>
    <property type="match status" value="1"/>
</dbReference>
<dbReference type="Pfam" id="PF00069">
    <property type="entry name" value="Pkinase"/>
    <property type="match status" value="1"/>
</dbReference>
<dbReference type="CDD" id="cd07830">
    <property type="entry name" value="STKc_MAK_like"/>
    <property type="match status" value="1"/>
</dbReference>
<keyword evidence="6" id="KW-0418">Kinase</keyword>
<evidence type="ECO:0000313" key="13">
    <source>
        <dbReference type="Proteomes" id="UP000187209"/>
    </source>
</evidence>
<dbReference type="AlphaFoldDB" id="A0A1R2BLC7"/>
<dbReference type="InterPro" id="IPR017441">
    <property type="entry name" value="Protein_kinase_ATP_BS"/>
</dbReference>
<comment type="similarity">
    <text evidence="1">Belongs to the protein kinase superfamily. CMGC Ser/Thr protein kinase family. CDC2/CDKX subfamily.</text>
</comment>
<protein>
    <recommendedName>
        <fullName evidence="11">Protein kinase domain-containing protein</fullName>
    </recommendedName>
</protein>
<dbReference type="InterPro" id="IPR050117">
    <property type="entry name" value="MAPK"/>
</dbReference>
<dbReference type="InterPro" id="IPR011009">
    <property type="entry name" value="Kinase-like_dom_sf"/>
</dbReference>
<evidence type="ECO:0000256" key="2">
    <source>
        <dbReference type="ARBA" id="ARBA00022527"/>
    </source>
</evidence>
<keyword evidence="4" id="KW-0808">Transferase</keyword>